<reference evidence="3" key="1">
    <citation type="submission" date="2019-11" db="EMBL/GenBank/DDBJ databases">
        <authorList>
            <person name="Feng L."/>
        </authorList>
    </citation>
    <scope>NUCLEOTIDE SEQUENCE</scope>
    <source>
        <strain evidence="3">BgluceraseaLFYP119</strain>
    </source>
</reference>
<keyword evidence="2" id="KW-0732">Signal</keyword>
<proteinExistence type="predicted"/>
<feature type="compositionally biased region" description="Acidic residues" evidence="1">
    <location>
        <begin position="44"/>
        <end position="53"/>
    </location>
</feature>
<name>A0A6N2U2U0_9FIRM</name>
<gene>
    <name evidence="3" type="ORF">BGLFYP119_01842</name>
</gene>
<dbReference type="Gene3D" id="2.60.40.740">
    <property type="match status" value="1"/>
</dbReference>
<dbReference type="Gene3D" id="2.60.40.10">
    <property type="entry name" value="Immunoglobulins"/>
    <property type="match status" value="2"/>
</dbReference>
<dbReference type="RefSeq" id="WP_156354190.1">
    <property type="nucleotide sequence ID" value="NZ_CACRST010000017.1"/>
</dbReference>
<feature type="chain" id="PRO_5039109206" description="Cna protein B-type domain protein" evidence="2">
    <location>
        <begin position="22"/>
        <end position="1137"/>
    </location>
</feature>
<protein>
    <recommendedName>
        <fullName evidence="4">Cna protein B-type domain protein</fullName>
    </recommendedName>
</protein>
<accession>A0A6N2U2U0</accession>
<evidence type="ECO:0008006" key="4">
    <source>
        <dbReference type="Google" id="ProtNLM"/>
    </source>
</evidence>
<evidence type="ECO:0000256" key="2">
    <source>
        <dbReference type="SAM" id="SignalP"/>
    </source>
</evidence>
<dbReference type="InterPro" id="IPR013783">
    <property type="entry name" value="Ig-like_fold"/>
</dbReference>
<sequence length="1137" mass="128844">MRQKTAAVILAAIMAGSSMSAAFGASFGENRVIMNHGENRPLETEDTEPEAPEFSDQSLPEFSDEDPLEEVEMQYRIEVRGEADLYILSEPGLLEVASEETLDKTACSLQDCNSFYENQSVAFYVIPYEGQILENVEAYSSDGETLEIRREDSVYEITMPGSDVLLDILTRKEEIPGEPETDEHMEEESRTEGDAEIECTCMFQAQDPYQHDWSCNVFRTALMDDCTCGRPGPATEHSFSCHGLINAFASVCTCEAGSSRGVMHENCQVICNLHKELCHCKKDCFTIESALEHGEYSGIYQYLMKWAEYCNQSMAAWTNPDKPQTVIRSPKVSRVGRNYIEDKNYAFSVKYRKGQAPEGGFRDFNPSGVKKISVSGQGSNCYDPVDMKNKKASVSRRYYNVGIYNGSQIDVELFVSNPIRINTSYSSKELKPFIRFYDSRIGIGQGLVHDVQVEFRFYYNNTNTQVYPKGHITIKDLDGSARTLGAGFRAFENSGVDRISIYNQTYPIGNGGKLLNHLGFWYYTSSSSNKNYTLVKGRRYYDGTGGRVEIGDIQGWASIYFSGTFKIRVQLGDDVDAPQSETGANRHGGVYFDTPTTIGIYTPPDLPGKRCGTTTSWYENDKNGQNGMGWHNTTDASAHSALRPLDTKPGGTYKYGIAHTIYPMIYTSYMLTDQLDSCLTYVNNSAMVKNSMGDDVTGNFHISYSSASHRLTFTPKNLEFLDHKETFYFYFNVTLADGKTITDHGHHRNTSYYYIENAAEIQVNDQKAVTNKTYFRGNVQGEFYIKKFDSQNPSKVLKGAEFELYQWSQSENSYRLLAEKLEQNPQTLLYTTGVLSYTTENQGKFRIIEKKPPEGYEGQWSRDFSLLQMPSRTVFDAPNEKKLFHYGNIKITKRDSLTGEEITSRDGEFQVYVWSRTEKQYLDNLGEDGKVLWKEEDGAYVSEPLQITEDNEGRFHVVETKNPTGYEGDFEKEFVLVPSETAMELEFEVKNDPIIPPLGEITVIKKIHKDDIIWAHGNPVFRFRVSGTDIKGIDHSYEDYIEFTEDHLKAENGYAVGKLIFRNIPLGTYKISEHDTLRYEFQSLTADTKNVTVSGKIGVAVLDLDSRNAGVTFFNKKIRYDGFSHTDVIKNTIPLRW</sequence>
<feature type="signal peptide" evidence="2">
    <location>
        <begin position="1"/>
        <end position="21"/>
    </location>
</feature>
<evidence type="ECO:0000313" key="3">
    <source>
        <dbReference type="EMBL" id="VYT11052.1"/>
    </source>
</evidence>
<evidence type="ECO:0000256" key="1">
    <source>
        <dbReference type="SAM" id="MobiDB-lite"/>
    </source>
</evidence>
<dbReference type="EMBL" id="CACRST010000017">
    <property type="protein sequence ID" value="VYT11052.1"/>
    <property type="molecule type" value="Genomic_DNA"/>
</dbReference>
<feature type="region of interest" description="Disordered" evidence="1">
    <location>
        <begin position="41"/>
        <end position="62"/>
    </location>
</feature>
<organism evidence="3">
    <name type="scientific">Blautia glucerasea</name>
    <dbReference type="NCBI Taxonomy" id="536633"/>
    <lineage>
        <taxon>Bacteria</taxon>
        <taxon>Bacillati</taxon>
        <taxon>Bacillota</taxon>
        <taxon>Clostridia</taxon>
        <taxon>Lachnospirales</taxon>
        <taxon>Lachnospiraceae</taxon>
        <taxon>Blautia</taxon>
    </lineage>
</organism>
<dbReference type="AlphaFoldDB" id="A0A6N2U2U0"/>